<protein>
    <submittedName>
        <fullName evidence="1">MaoC family dehydratase</fullName>
    </submittedName>
</protein>
<gene>
    <name evidence="1" type="ORF">JJL56_18760</name>
</gene>
<dbReference type="Pfam" id="PF19315">
    <property type="entry name" value="MC_hydratase"/>
    <property type="match status" value="1"/>
</dbReference>
<evidence type="ECO:0000313" key="2">
    <source>
        <dbReference type="Proteomes" id="UP000654452"/>
    </source>
</evidence>
<organism evidence="1 2">
    <name type="scientific">Azospirillum aestuarii</name>
    <dbReference type="NCBI Taxonomy" id="2802052"/>
    <lineage>
        <taxon>Bacteria</taxon>
        <taxon>Pseudomonadati</taxon>
        <taxon>Pseudomonadota</taxon>
        <taxon>Alphaproteobacteria</taxon>
        <taxon>Rhodospirillales</taxon>
        <taxon>Azospirillaceae</taxon>
        <taxon>Azospirillum</taxon>
    </lineage>
</organism>
<dbReference type="Proteomes" id="UP000654452">
    <property type="component" value="Unassembled WGS sequence"/>
</dbReference>
<comment type="caution">
    <text evidence="1">The sequence shown here is derived from an EMBL/GenBank/DDBJ whole genome shotgun (WGS) entry which is preliminary data.</text>
</comment>
<dbReference type="EMBL" id="JAEPIV010000010">
    <property type="protein sequence ID" value="MBK4720907.1"/>
    <property type="molecule type" value="Genomic_DNA"/>
</dbReference>
<dbReference type="CDD" id="cd03451">
    <property type="entry name" value="FkbR2"/>
    <property type="match status" value="1"/>
</dbReference>
<dbReference type="InterPro" id="IPR048274">
    <property type="entry name" value="MC_hydratase"/>
</dbReference>
<reference evidence="1 2" key="1">
    <citation type="submission" date="2021-01" db="EMBL/GenBank/DDBJ databases">
        <title>Azospirillum sp. YIM DDC1 draft genome.</title>
        <authorList>
            <person name="Wang Y.-X."/>
        </authorList>
    </citation>
    <scope>NUCLEOTIDE SEQUENCE [LARGE SCALE GENOMIC DNA]</scope>
    <source>
        <strain evidence="1 2">YIM DDC1</strain>
    </source>
</reference>
<dbReference type="RefSeq" id="WP_145629667.1">
    <property type="nucleotide sequence ID" value="NZ_JAEPIV010000010.1"/>
</dbReference>
<keyword evidence="2" id="KW-1185">Reference proteome</keyword>
<dbReference type="InterPro" id="IPR029069">
    <property type="entry name" value="HotDog_dom_sf"/>
</dbReference>
<accession>A0ABS1I1H5</accession>
<dbReference type="PANTHER" id="PTHR43664:SF1">
    <property type="entry name" value="BETA-METHYLMALYL-COA DEHYDRATASE"/>
    <property type="match status" value="1"/>
</dbReference>
<proteinExistence type="predicted"/>
<dbReference type="Gene3D" id="3.10.129.10">
    <property type="entry name" value="Hotdog Thioesterase"/>
    <property type="match status" value="1"/>
</dbReference>
<dbReference type="PANTHER" id="PTHR43664">
    <property type="entry name" value="MONOAMINE OXIDASE-RELATED"/>
    <property type="match status" value="1"/>
</dbReference>
<sequence length="168" mass="18840">MTTKPWRDRFFEDFTIGDVCKHRHARTVTPYDNMLFTLLTQNPAPLHVNHDYAKAAGHERVPFNSTFILALVTGQSVADLTPNVMTNLGWSEVKLPAPTYEGDTIYSESEVVSLRESATHPRAGIMALRTIGYNQTGTVVIEFIRTVMVYKAGQAPSPPRPEPRRAVR</sequence>
<name>A0ABS1I1H5_9PROT</name>
<dbReference type="SUPFAM" id="SSF54637">
    <property type="entry name" value="Thioesterase/thiol ester dehydrase-isomerase"/>
    <property type="match status" value="1"/>
</dbReference>
<dbReference type="InterPro" id="IPR052342">
    <property type="entry name" value="MCH/BMMD"/>
</dbReference>
<evidence type="ECO:0000313" key="1">
    <source>
        <dbReference type="EMBL" id="MBK4720907.1"/>
    </source>
</evidence>